<keyword evidence="2" id="KW-0378">Hydrolase</keyword>
<protein>
    <recommendedName>
        <fullName evidence="5">Mannosylglycerate hydrolase MGH1-like glycoside hydrolase domain-containing protein</fullName>
    </recommendedName>
</protein>
<evidence type="ECO:0000256" key="1">
    <source>
        <dbReference type="ARBA" id="ARBA00010833"/>
    </source>
</evidence>
<sequence>MDRAVPFAGPGEVDVRAGLPPAMRPGPDERRRLAEAAVATLAGNWTGAATLPSRTQYPHQWSWDSAFIAIGLARVDQDRAQRELLGLLRAQWDTGRLPHIVYGDTEDESYFPGPGFWDSRGVPDAPAVRTSGIVQPPVHARAALTVCTRAGDEAAALRFLAEAYPKLAAQHRYLLERRDLDGGGLACIVHPWESGTDNSPAWDPFLTRFTEARSLFVRQDMVHVPADERPSDADYSAYIALAESYRDIGYDDLKLLDKHGFTVEDPLFNAILLDGELCLAEIARRLGRDPGPHLRSARAVHRGLMERLWDDERGTFVARDVRTGVRGTAATVSGFAPLLDPWLPADVRDRLVGLLLSPAFMGGCGHPVPTYDLREPNFDRRRYWRGPTWVNTNWLLWVGALRAGRPDIARTISASTLGLVGRSGFREYFDPVDGGGRGACDFSWSAALALDMLAADDGAVPLPSIVHDGARRLDASTPGRLGAMTGTGAAER</sequence>
<evidence type="ECO:0000259" key="5">
    <source>
        <dbReference type="Pfam" id="PF22422"/>
    </source>
</evidence>
<proteinExistence type="inferred from homology"/>
<dbReference type="InterPro" id="IPR012341">
    <property type="entry name" value="6hp_glycosidase-like_sf"/>
</dbReference>
<evidence type="ECO:0000256" key="2">
    <source>
        <dbReference type="ARBA" id="ARBA00022801"/>
    </source>
</evidence>
<name>A0ABW3EPJ0_9ACTN</name>
<dbReference type="PANTHER" id="PTHR10412">
    <property type="entry name" value="MANNOSYL-OLIGOSACCHARIDE GLUCOSIDASE"/>
    <property type="match status" value="1"/>
</dbReference>
<keyword evidence="3" id="KW-0326">Glycosidase</keyword>
<reference evidence="7" key="1">
    <citation type="journal article" date="2019" name="Int. J. Syst. Evol. Microbiol.">
        <title>The Global Catalogue of Microorganisms (GCM) 10K type strain sequencing project: providing services to taxonomists for standard genome sequencing and annotation.</title>
        <authorList>
            <consortium name="The Broad Institute Genomics Platform"/>
            <consortium name="The Broad Institute Genome Sequencing Center for Infectious Disease"/>
            <person name="Wu L."/>
            <person name="Ma J."/>
        </authorList>
    </citation>
    <scope>NUCLEOTIDE SEQUENCE [LARGE SCALE GENOMIC DNA]</scope>
    <source>
        <strain evidence="7">JCM 31202</strain>
    </source>
</reference>
<evidence type="ECO:0000313" key="6">
    <source>
        <dbReference type="EMBL" id="MFD0901716.1"/>
    </source>
</evidence>
<dbReference type="SUPFAM" id="SSF48208">
    <property type="entry name" value="Six-hairpin glycosidases"/>
    <property type="match status" value="1"/>
</dbReference>
<dbReference type="InterPro" id="IPR054491">
    <property type="entry name" value="MGH1-like_GH"/>
</dbReference>
<dbReference type="Pfam" id="PF22422">
    <property type="entry name" value="MGH1-like_GH"/>
    <property type="match status" value="1"/>
</dbReference>
<feature type="domain" description="Mannosylglycerate hydrolase MGH1-like glycoside hydrolase" evidence="5">
    <location>
        <begin position="57"/>
        <end position="445"/>
    </location>
</feature>
<feature type="region of interest" description="Disordered" evidence="4">
    <location>
        <begin position="1"/>
        <end position="28"/>
    </location>
</feature>
<evidence type="ECO:0000256" key="3">
    <source>
        <dbReference type="ARBA" id="ARBA00023295"/>
    </source>
</evidence>
<dbReference type="InterPro" id="IPR008928">
    <property type="entry name" value="6-hairpin_glycosidase_sf"/>
</dbReference>
<comment type="similarity">
    <text evidence="1">Belongs to the glycosyl hydrolase 63 family.</text>
</comment>
<accession>A0ABW3EPJ0</accession>
<dbReference type="Gene3D" id="1.50.10.10">
    <property type="match status" value="1"/>
</dbReference>
<dbReference type="InterPro" id="IPR004888">
    <property type="entry name" value="Glycoside_hydrolase_63"/>
</dbReference>
<gene>
    <name evidence="6" type="ORF">ACFQ11_15050</name>
</gene>
<comment type="caution">
    <text evidence="6">The sequence shown here is derived from an EMBL/GenBank/DDBJ whole genome shotgun (WGS) entry which is preliminary data.</text>
</comment>
<organism evidence="6 7">
    <name type="scientific">Actinomadura sediminis</name>
    <dbReference type="NCBI Taxonomy" id="1038904"/>
    <lineage>
        <taxon>Bacteria</taxon>
        <taxon>Bacillati</taxon>
        <taxon>Actinomycetota</taxon>
        <taxon>Actinomycetes</taxon>
        <taxon>Streptosporangiales</taxon>
        <taxon>Thermomonosporaceae</taxon>
        <taxon>Actinomadura</taxon>
    </lineage>
</organism>
<evidence type="ECO:0000256" key="4">
    <source>
        <dbReference type="SAM" id="MobiDB-lite"/>
    </source>
</evidence>
<dbReference type="EMBL" id="JBHTJA010000024">
    <property type="protein sequence ID" value="MFD0901716.1"/>
    <property type="molecule type" value="Genomic_DNA"/>
</dbReference>
<keyword evidence="7" id="KW-1185">Reference proteome</keyword>
<dbReference type="PANTHER" id="PTHR10412:SF11">
    <property type="entry name" value="MANNOSYL-OLIGOSACCHARIDE GLUCOSIDASE"/>
    <property type="match status" value="1"/>
</dbReference>
<dbReference type="RefSeq" id="WP_378298923.1">
    <property type="nucleotide sequence ID" value="NZ_JBHTJA010000024.1"/>
</dbReference>
<dbReference type="Proteomes" id="UP001596972">
    <property type="component" value="Unassembled WGS sequence"/>
</dbReference>
<evidence type="ECO:0000313" key="7">
    <source>
        <dbReference type="Proteomes" id="UP001596972"/>
    </source>
</evidence>